<dbReference type="SUPFAM" id="SSF53448">
    <property type="entry name" value="Nucleotide-diphospho-sugar transferases"/>
    <property type="match status" value="1"/>
</dbReference>
<dbReference type="STRING" id="1813019.A2J15_07390"/>
<dbReference type="PANTHER" id="PTHR13778:SF47">
    <property type="entry name" value="LIPOPOLYSACCHARIDE 1,3-GALACTOSYLTRANSFERASE"/>
    <property type="match status" value="1"/>
</dbReference>
<dbReference type="Pfam" id="PF01501">
    <property type="entry name" value="Glyco_transf_8"/>
    <property type="match status" value="1"/>
</dbReference>
<evidence type="ECO:0000313" key="5">
    <source>
        <dbReference type="Proteomes" id="UP000286095"/>
    </source>
</evidence>
<dbReference type="RefSeq" id="WP_124134706.1">
    <property type="nucleotide sequence ID" value="NZ_JAPPUZ010000027.1"/>
</dbReference>
<dbReference type="PANTHER" id="PTHR13778">
    <property type="entry name" value="GLYCOSYLTRANSFERASE 8 DOMAIN-CONTAINING PROTEIN"/>
    <property type="match status" value="1"/>
</dbReference>
<evidence type="ECO:0000313" key="4">
    <source>
        <dbReference type="EMBL" id="RQD85628.1"/>
    </source>
</evidence>
<dbReference type="EMBL" id="QURW01000044">
    <property type="protein sequence ID" value="RQD85628.1"/>
    <property type="molecule type" value="Genomic_DNA"/>
</dbReference>
<reference evidence="4 5" key="1">
    <citation type="submission" date="2018-08" db="EMBL/GenBank/DDBJ databases">
        <title>Survival mechanisms of Campylobacter hepaticus identified by genomic analysis and comparative transcriptomic analysis of in vivo and in vitro derived bacteria.</title>
        <authorList>
            <person name="Van T.T.H."/>
            <person name="Moore R.J."/>
        </authorList>
    </citation>
    <scope>NUCLEOTIDE SEQUENCE [LARGE SCALE GENOMIC DNA]</scope>
    <source>
        <strain evidence="4 5">54L</strain>
    </source>
</reference>
<dbReference type="GO" id="GO:0016757">
    <property type="term" value="F:glycosyltransferase activity"/>
    <property type="evidence" value="ECO:0007669"/>
    <property type="project" value="UniProtKB-KW"/>
</dbReference>
<evidence type="ECO:0000256" key="1">
    <source>
        <dbReference type="ARBA" id="ARBA00022676"/>
    </source>
</evidence>
<dbReference type="InterPro" id="IPR002495">
    <property type="entry name" value="Glyco_trans_8"/>
</dbReference>
<keyword evidence="2 4" id="KW-0808">Transferase</keyword>
<dbReference type="Proteomes" id="UP000286095">
    <property type="component" value="Unassembled WGS sequence"/>
</dbReference>
<evidence type="ECO:0000256" key="2">
    <source>
        <dbReference type="ARBA" id="ARBA00022679"/>
    </source>
</evidence>
<keyword evidence="1" id="KW-0328">Glycosyltransferase</keyword>
<dbReference type="AlphaFoldDB" id="A0A424YYA9"/>
<dbReference type="InterPro" id="IPR050748">
    <property type="entry name" value="Glycosyltrans_8_dom-fam"/>
</dbReference>
<dbReference type="InterPro" id="IPR029044">
    <property type="entry name" value="Nucleotide-diphossugar_trans"/>
</dbReference>
<name>A0A424YYA9_9BACT</name>
<evidence type="ECO:0000256" key="3">
    <source>
        <dbReference type="ARBA" id="ARBA00022723"/>
    </source>
</evidence>
<dbReference type="GO" id="GO:0046872">
    <property type="term" value="F:metal ion binding"/>
    <property type="evidence" value="ECO:0007669"/>
    <property type="project" value="UniProtKB-KW"/>
</dbReference>
<dbReference type="Gene3D" id="3.90.550.10">
    <property type="entry name" value="Spore Coat Polysaccharide Biosynthesis Protein SpsA, Chain A"/>
    <property type="match status" value="1"/>
</dbReference>
<accession>A0A424YYA9</accession>
<proteinExistence type="predicted"/>
<keyword evidence="3" id="KW-0479">Metal-binding</keyword>
<organism evidence="4 5">
    <name type="scientific">Campylobacter hepaticus</name>
    <dbReference type="NCBI Taxonomy" id="1813019"/>
    <lineage>
        <taxon>Bacteria</taxon>
        <taxon>Pseudomonadati</taxon>
        <taxon>Campylobacterota</taxon>
        <taxon>Epsilonproteobacteria</taxon>
        <taxon>Campylobacterales</taxon>
        <taxon>Campylobacteraceae</taxon>
        <taxon>Campylobacter</taxon>
    </lineage>
</organism>
<protein>
    <submittedName>
        <fullName evidence="4">Glycosyltransferase family 8 protein</fullName>
    </submittedName>
</protein>
<dbReference type="CDD" id="cd04194">
    <property type="entry name" value="GT8_A4GalT_like"/>
    <property type="match status" value="1"/>
</dbReference>
<sequence length="397" mass="46611">MYHIVFSADENYIKYTAVLITSIVLNTKQNSNCKDEKYFFHILSNLVSNSTQKKLLKLQNNLNKIFSCEIVIHIYDDHDFAKFPFSGAAHNSKIPYYRLKLSSIFDNSVKKCLYLDSDMLCMCDIRELFAIDLKDKIIGAVGDIGSKKSKIKYIKDNKKMIFKFNENYFNSGLLLINLEEYKKQNIEKKCENLASKCYYIKAADQDLLNATIQSQYLVKLDFSYNFSVIAFCYVVCKDENKYKLNYTRNEFNQSIKNPKILHYGEKPWKYLKSYFDYNGKNINDYWWDIAYKTPIFNKELLENKNKIINHLLCAGLGYELLNATLRCNLLKIKFLVKNTSHDQKYIQKAKSIQNDIFGVCCILGVAVLYARAYNKNFFSVYLKALKIIYHFKKYSNL</sequence>
<gene>
    <name evidence="4" type="ORF">DZD40_07580</name>
</gene>
<comment type="caution">
    <text evidence="4">The sequence shown here is derived from an EMBL/GenBank/DDBJ whole genome shotgun (WGS) entry which is preliminary data.</text>
</comment>